<name>A0ABP9ZS47_9GAMM</name>
<dbReference type="Proteomes" id="UP001486808">
    <property type="component" value="Unassembled WGS sequence"/>
</dbReference>
<evidence type="ECO:0000313" key="2">
    <source>
        <dbReference type="EMBL" id="GAA6132291.1"/>
    </source>
</evidence>
<proteinExistence type="predicted"/>
<reference evidence="2 3" key="1">
    <citation type="submission" date="2024-04" db="EMBL/GenBank/DDBJ databases">
        <title>Draft genome sequence of Halopseudomonas sabulinigri NBRC 116187.</title>
        <authorList>
            <person name="Miyakawa T."/>
            <person name="Kusuya Y."/>
            <person name="Miura T."/>
        </authorList>
    </citation>
    <scope>NUCLEOTIDE SEQUENCE [LARGE SCALE GENOMIC DNA]</scope>
    <source>
        <strain evidence="2 3">4NH20-0042</strain>
    </source>
</reference>
<gene>
    <name evidence="2" type="ORF">NBRC116187_26510</name>
</gene>
<evidence type="ECO:0000313" key="3">
    <source>
        <dbReference type="Proteomes" id="UP001486808"/>
    </source>
</evidence>
<dbReference type="Pfam" id="PF22275">
    <property type="entry name" value="DUF6957"/>
    <property type="match status" value="1"/>
</dbReference>
<sequence length="132" mass="15569">MREMSEITTLLNGSGDVMRGSDMSNDEAMTYVRERRNQEEFCLVRDWIWVDLELTDAERRGLDETRRQPALIYAHSVIFDTSRRWDVGDFVRTSPLYVFEKGFLFKTFNTTYVLLGEGRRKRVTLDVVGRIF</sequence>
<organism evidence="2 3">
    <name type="scientific">Halopseudomonas sabulinigri</name>
    <dbReference type="NCBI Taxonomy" id="472181"/>
    <lineage>
        <taxon>Bacteria</taxon>
        <taxon>Pseudomonadati</taxon>
        <taxon>Pseudomonadota</taxon>
        <taxon>Gammaproteobacteria</taxon>
        <taxon>Pseudomonadales</taxon>
        <taxon>Pseudomonadaceae</taxon>
        <taxon>Halopseudomonas</taxon>
    </lineage>
</organism>
<comment type="caution">
    <text evidence="2">The sequence shown here is derived from an EMBL/GenBank/DDBJ whole genome shotgun (WGS) entry which is preliminary data.</text>
</comment>
<feature type="domain" description="DUF6957" evidence="1">
    <location>
        <begin position="20"/>
        <end position="128"/>
    </location>
</feature>
<evidence type="ECO:0000259" key="1">
    <source>
        <dbReference type="Pfam" id="PF22275"/>
    </source>
</evidence>
<accession>A0ABP9ZS47</accession>
<keyword evidence="3" id="KW-1185">Reference proteome</keyword>
<dbReference type="InterPro" id="IPR054232">
    <property type="entry name" value="DUF6957"/>
</dbReference>
<dbReference type="EMBL" id="BAABWD010000003">
    <property type="protein sequence ID" value="GAA6132291.1"/>
    <property type="molecule type" value="Genomic_DNA"/>
</dbReference>
<protein>
    <recommendedName>
        <fullName evidence="1">DUF6957 domain-containing protein</fullName>
    </recommendedName>
</protein>